<organism evidence="14">
    <name type="scientific">Leiodidae sp. BMNH 1274324</name>
    <dbReference type="NCBI Taxonomy" id="1796521"/>
    <lineage>
        <taxon>Eukaryota</taxon>
        <taxon>Metazoa</taxon>
        <taxon>Ecdysozoa</taxon>
        <taxon>Arthropoda</taxon>
        <taxon>Hexapoda</taxon>
        <taxon>Insecta</taxon>
        <taxon>Pterygota</taxon>
        <taxon>Neoptera</taxon>
        <taxon>Endopterygota</taxon>
        <taxon>Coleoptera</taxon>
        <taxon>Polyphaga</taxon>
        <taxon>Staphyliniformia</taxon>
        <taxon>Leiodidae</taxon>
    </lineage>
</organism>
<keyword evidence="10 12" id="KW-0496">Mitochondrion</keyword>
<keyword evidence="4 12" id="KW-0813">Transport</keyword>
<evidence type="ECO:0000256" key="12">
    <source>
        <dbReference type="RuleBase" id="RU003661"/>
    </source>
</evidence>
<dbReference type="GO" id="GO:0015078">
    <property type="term" value="F:proton transmembrane transporter activity"/>
    <property type="evidence" value="ECO:0007669"/>
    <property type="project" value="InterPro"/>
</dbReference>
<gene>
    <name evidence="14" type="primary">ATP8</name>
</gene>
<dbReference type="EMBL" id="KT696216">
    <property type="protein sequence ID" value="AML26268.1"/>
    <property type="molecule type" value="Genomic_DNA"/>
</dbReference>
<comment type="subcellular location">
    <subcellularLocation>
        <location evidence="1 12">Mitochondrion membrane</location>
        <topology evidence="1 12">Single-pass membrane protein</topology>
    </subcellularLocation>
</comment>
<accession>A0A126TFF3</accession>
<geneLocation type="mitochondrion" evidence="14"/>
<keyword evidence="8 13" id="KW-1133">Transmembrane helix</keyword>
<sequence>MPQMAPLMWVTLFMIFSSIFLLINMINYFIINYSPSKKNKMLNFKKINWKW</sequence>
<evidence type="ECO:0000313" key="14">
    <source>
        <dbReference type="EMBL" id="AML26268.1"/>
    </source>
</evidence>
<keyword evidence="5 12" id="KW-0138">CF(0)</keyword>
<proteinExistence type="inferred from homology"/>
<evidence type="ECO:0000256" key="10">
    <source>
        <dbReference type="ARBA" id="ARBA00023128"/>
    </source>
</evidence>
<name>A0A126TFF3_9COLE</name>
<protein>
    <recommendedName>
        <fullName evidence="12">ATP synthase complex subunit 8</fullName>
    </recommendedName>
</protein>
<evidence type="ECO:0000256" key="4">
    <source>
        <dbReference type="ARBA" id="ARBA00022448"/>
    </source>
</evidence>
<dbReference type="GO" id="GO:0045259">
    <property type="term" value="C:proton-transporting ATP synthase complex"/>
    <property type="evidence" value="ECO:0007669"/>
    <property type="project" value="UniProtKB-KW"/>
</dbReference>
<evidence type="ECO:0000256" key="8">
    <source>
        <dbReference type="ARBA" id="ARBA00022989"/>
    </source>
</evidence>
<dbReference type="InterPro" id="IPR001421">
    <property type="entry name" value="ATP8_metazoa"/>
</dbReference>
<evidence type="ECO:0000256" key="3">
    <source>
        <dbReference type="ARBA" id="ARBA00011291"/>
    </source>
</evidence>
<evidence type="ECO:0000256" key="9">
    <source>
        <dbReference type="ARBA" id="ARBA00023065"/>
    </source>
</evidence>
<reference evidence="14" key="1">
    <citation type="submission" date="2015-09" db="EMBL/GenBank/DDBJ databases">
        <title>Capturing the unknown biodiversity of arthropods in tropical forests using metagenomics.</title>
        <authorList>
            <person name="Andujar C."/>
            <person name="Creedy T.J."/>
            <person name="Garner B."/>
            <person name="Canty R."/>
            <person name="Warner H.B."/>
            <person name="Lipecki J."/>
            <person name="Crampton-Platt A."/>
            <person name="Gabrielli M."/>
            <person name="Croydon-Veleslavov I.A."/>
            <person name="Lim J.L."/>
            <person name="Linard B."/>
            <person name="Vogler A."/>
        </authorList>
    </citation>
    <scope>NUCLEOTIDE SEQUENCE</scope>
</reference>
<comment type="subunit">
    <text evidence="3">F-type ATPases have 2 components, CF(1) - the catalytic core - and CF(0) - the membrane proton channel.</text>
</comment>
<dbReference type="Pfam" id="PF00895">
    <property type="entry name" value="ATP-synt_8"/>
    <property type="match status" value="1"/>
</dbReference>
<dbReference type="GO" id="GO:0031966">
    <property type="term" value="C:mitochondrial membrane"/>
    <property type="evidence" value="ECO:0007669"/>
    <property type="project" value="UniProtKB-SubCell"/>
</dbReference>
<dbReference type="GO" id="GO:0015986">
    <property type="term" value="P:proton motive force-driven ATP synthesis"/>
    <property type="evidence" value="ECO:0007669"/>
    <property type="project" value="InterPro"/>
</dbReference>
<evidence type="ECO:0000256" key="13">
    <source>
        <dbReference type="SAM" id="Phobius"/>
    </source>
</evidence>
<keyword evidence="9 12" id="KW-0406">Ion transport</keyword>
<evidence type="ECO:0000256" key="5">
    <source>
        <dbReference type="ARBA" id="ARBA00022547"/>
    </source>
</evidence>
<keyword evidence="6 12" id="KW-0812">Transmembrane</keyword>
<evidence type="ECO:0000256" key="6">
    <source>
        <dbReference type="ARBA" id="ARBA00022692"/>
    </source>
</evidence>
<dbReference type="AlphaFoldDB" id="A0A126TFF3"/>
<keyword evidence="11 13" id="KW-0472">Membrane</keyword>
<evidence type="ECO:0000256" key="11">
    <source>
        <dbReference type="ARBA" id="ARBA00023136"/>
    </source>
</evidence>
<evidence type="ECO:0000256" key="7">
    <source>
        <dbReference type="ARBA" id="ARBA00022781"/>
    </source>
</evidence>
<evidence type="ECO:0000256" key="1">
    <source>
        <dbReference type="ARBA" id="ARBA00004304"/>
    </source>
</evidence>
<evidence type="ECO:0000256" key="2">
    <source>
        <dbReference type="ARBA" id="ARBA00008892"/>
    </source>
</evidence>
<comment type="similarity">
    <text evidence="2 12">Belongs to the ATPase protein 8 family.</text>
</comment>
<feature type="transmembrane region" description="Helical" evidence="13">
    <location>
        <begin position="6"/>
        <end position="31"/>
    </location>
</feature>
<keyword evidence="7 12" id="KW-0375">Hydrogen ion transport</keyword>